<comment type="caution">
    <text evidence="2">The sequence shown here is derived from an EMBL/GenBank/DDBJ whole genome shotgun (WGS) entry which is preliminary data.</text>
</comment>
<feature type="compositionally biased region" description="Basic residues" evidence="1">
    <location>
        <begin position="437"/>
        <end position="448"/>
    </location>
</feature>
<sequence>MEITLRSPAELADALPYLMGFHPTDSIVMVALKGERGTFGGRLRLGIPTAREEWSDVAQQLADCLIEGSRTRGADPTGVIVFLCQDPAAGPETPAEVMERLRPLAQRLRVACGRLDVPVIEALCISAERYWSYCCPDARCCPPQGTALAARGTTPMAAAATYAGIRVCGSLREMEARLSARPEIPFDPQTKALDAAGAALIPRIVGAPLGDGPGDGLRDVVTGRGGDAGVAAPTARGRLGAGGAPHAGRRRAVQRGRGPEVERRAVRRECLALAERLLVRLAGSLPAPAASDEVADAWDDALIGDDEAAALIIGLQDRITRDRAAEWMEEPDAAPALRLWRALARRCVGAYGEHAAAPLTLAGWVAWSAGDETGARVCLARALELDPAYAFAGLLHQAVNEGLDPEPLRRSLRRSRGRSAGPANRSTAPDRPGGAGPRRRGGPSRGRRRSEDAPEGR</sequence>
<dbReference type="Proteomes" id="UP001596413">
    <property type="component" value="Unassembled WGS sequence"/>
</dbReference>
<feature type="region of interest" description="Disordered" evidence="1">
    <location>
        <begin position="229"/>
        <end position="259"/>
    </location>
</feature>
<evidence type="ECO:0000313" key="2">
    <source>
        <dbReference type="EMBL" id="MFC7218603.1"/>
    </source>
</evidence>
<gene>
    <name evidence="2" type="ORF">ACFQLX_10550</name>
</gene>
<name>A0ABW2GCU2_9ACTN</name>
<evidence type="ECO:0000313" key="3">
    <source>
        <dbReference type="Proteomes" id="UP001596413"/>
    </source>
</evidence>
<accession>A0ABW2GCU2</accession>
<dbReference type="InterPro" id="IPR025447">
    <property type="entry name" value="DUF4192"/>
</dbReference>
<evidence type="ECO:0000256" key="1">
    <source>
        <dbReference type="SAM" id="MobiDB-lite"/>
    </source>
</evidence>
<dbReference type="RefSeq" id="WP_386413990.1">
    <property type="nucleotide sequence ID" value="NZ_JBHSZO010000013.1"/>
</dbReference>
<keyword evidence="3" id="KW-1185">Reference proteome</keyword>
<proteinExistence type="predicted"/>
<dbReference type="EMBL" id="JBHSZO010000013">
    <property type="protein sequence ID" value="MFC7218603.1"/>
    <property type="molecule type" value="Genomic_DNA"/>
</dbReference>
<reference evidence="3" key="1">
    <citation type="journal article" date="2019" name="Int. J. Syst. Evol. Microbiol.">
        <title>The Global Catalogue of Microorganisms (GCM) 10K type strain sequencing project: providing services to taxonomists for standard genome sequencing and annotation.</title>
        <authorList>
            <consortium name="The Broad Institute Genomics Platform"/>
            <consortium name="The Broad Institute Genome Sequencing Center for Infectious Disease"/>
            <person name="Wu L."/>
            <person name="Ma J."/>
        </authorList>
    </citation>
    <scope>NUCLEOTIDE SEQUENCE [LARGE SCALE GENOMIC DNA]</scope>
    <source>
        <strain evidence="3">CGMCC 1.13681</strain>
    </source>
</reference>
<organism evidence="2 3">
    <name type="scientific">Streptomyces polyrhachis</name>
    <dbReference type="NCBI Taxonomy" id="1282885"/>
    <lineage>
        <taxon>Bacteria</taxon>
        <taxon>Bacillati</taxon>
        <taxon>Actinomycetota</taxon>
        <taxon>Actinomycetes</taxon>
        <taxon>Kitasatosporales</taxon>
        <taxon>Streptomycetaceae</taxon>
        <taxon>Streptomyces</taxon>
    </lineage>
</organism>
<protein>
    <submittedName>
        <fullName evidence="2">DUF4192 domain-containing protein</fullName>
    </submittedName>
</protein>
<dbReference type="Pfam" id="PF13830">
    <property type="entry name" value="DUF4192"/>
    <property type="match status" value="2"/>
</dbReference>
<feature type="region of interest" description="Disordered" evidence="1">
    <location>
        <begin position="406"/>
        <end position="457"/>
    </location>
</feature>